<feature type="region of interest" description="Disordered" evidence="4">
    <location>
        <begin position="352"/>
        <end position="387"/>
    </location>
</feature>
<accession>A0ABC9CH77</accession>
<feature type="compositionally biased region" description="Polar residues" evidence="4">
    <location>
        <begin position="1"/>
        <end position="13"/>
    </location>
</feature>
<sequence>METPVSSSATGDGSSPEAMEDDATWESDPKKKIEELLRGDPSYYQMLGYPDATSYYEAKKQRLFSEYLHTVSPKLRPMLEKDSLTLFYRLCNGWSHLMGIRHFIYPEILSTMVSKNAVRCARATLQGRAPLCGRRADPNLAAETFSVEMVELLLRHGASANHRTKGEQVIEDLLPLHIAVENASMHKYLEDHWDDGDPLVDHLISLLCLPEMMINMVSEGVKGSGLKKLKQKKEALLRVDALVSIVHKAGEALEEYVKTCSEVHHDKILEHVSSIPNSKGIVPSEKGIDTANLRCYKYPWKTSVDSHIHEIHVKEPPKGFAIKDVRNKFFPYWKSVLSARLEVKIVPPWEPSRKDIQRTKPSKKDIKSTQPSRKGLESAEKSMGNLVSTSRSQLASNYECRRKLCAVASMSLKVFKRA</sequence>
<reference evidence="5 6" key="2">
    <citation type="submission" date="2024-10" db="EMBL/GenBank/DDBJ databases">
        <authorList>
            <person name="Ryan C."/>
        </authorList>
    </citation>
    <scope>NUCLEOTIDE SEQUENCE [LARGE SCALE GENOMIC DNA]</scope>
</reference>
<dbReference type="Proteomes" id="UP001497457">
    <property type="component" value="Chromosome 3rd"/>
</dbReference>
<evidence type="ECO:0000256" key="3">
    <source>
        <dbReference type="ARBA" id="ARBA00023043"/>
    </source>
</evidence>
<name>A0ABC9CH77_9POAL</name>
<keyword evidence="6" id="KW-1185">Reference proteome</keyword>
<feature type="compositionally biased region" description="Basic and acidic residues" evidence="4">
    <location>
        <begin position="352"/>
        <end position="367"/>
    </location>
</feature>
<dbReference type="Gene3D" id="1.25.40.20">
    <property type="entry name" value="Ankyrin repeat-containing domain"/>
    <property type="match status" value="1"/>
</dbReference>
<evidence type="ECO:0000256" key="2">
    <source>
        <dbReference type="ARBA" id="ARBA00022737"/>
    </source>
</evidence>
<comment type="similarity">
    <text evidence="1">Belongs to the ankyrin SOCS box (ASB) family.</text>
</comment>
<reference evidence="6" key="1">
    <citation type="submission" date="2024-06" db="EMBL/GenBank/DDBJ databases">
        <authorList>
            <person name="Ryan C."/>
        </authorList>
    </citation>
    <scope>NUCLEOTIDE SEQUENCE [LARGE SCALE GENOMIC DNA]</scope>
</reference>
<organism evidence="5 6">
    <name type="scientific">Urochloa decumbens</name>
    <dbReference type="NCBI Taxonomy" id="240449"/>
    <lineage>
        <taxon>Eukaryota</taxon>
        <taxon>Viridiplantae</taxon>
        <taxon>Streptophyta</taxon>
        <taxon>Embryophyta</taxon>
        <taxon>Tracheophyta</taxon>
        <taxon>Spermatophyta</taxon>
        <taxon>Magnoliopsida</taxon>
        <taxon>Liliopsida</taxon>
        <taxon>Poales</taxon>
        <taxon>Poaceae</taxon>
        <taxon>PACMAD clade</taxon>
        <taxon>Panicoideae</taxon>
        <taxon>Panicodae</taxon>
        <taxon>Paniceae</taxon>
        <taxon>Melinidinae</taxon>
        <taxon>Urochloa</taxon>
    </lineage>
</organism>
<feature type="region of interest" description="Disordered" evidence="4">
    <location>
        <begin position="1"/>
        <end position="30"/>
    </location>
</feature>
<dbReference type="InterPro" id="IPR036770">
    <property type="entry name" value="Ankyrin_rpt-contain_sf"/>
</dbReference>
<evidence type="ECO:0000256" key="4">
    <source>
        <dbReference type="SAM" id="MobiDB-lite"/>
    </source>
</evidence>
<protein>
    <submittedName>
        <fullName evidence="5">Uncharacterized protein</fullName>
    </submittedName>
</protein>
<dbReference type="PANTHER" id="PTHR24136">
    <property type="entry name" value="SOWAH (DROSOPHILA) HOMOLOG"/>
    <property type="match status" value="1"/>
</dbReference>
<evidence type="ECO:0000256" key="1">
    <source>
        <dbReference type="ARBA" id="ARBA00005949"/>
    </source>
</evidence>
<evidence type="ECO:0000313" key="5">
    <source>
        <dbReference type="EMBL" id="CAL5020216.1"/>
    </source>
</evidence>
<dbReference type="PANTHER" id="PTHR24136:SF45">
    <property type="entry name" value="EXPRESSED PROTEIN"/>
    <property type="match status" value="1"/>
</dbReference>
<dbReference type="InterPro" id="IPR051573">
    <property type="entry name" value="Ankyrin-SOCS_box_domain"/>
</dbReference>
<dbReference type="EMBL" id="OZ075113">
    <property type="protein sequence ID" value="CAL5020216.1"/>
    <property type="molecule type" value="Genomic_DNA"/>
</dbReference>
<keyword evidence="2" id="KW-0677">Repeat</keyword>
<gene>
    <name evidence="5" type="ORF">URODEC1_LOCUS75233</name>
</gene>
<keyword evidence="3" id="KW-0040">ANK repeat</keyword>
<dbReference type="AlphaFoldDB" id="A0ABC9CH77"/>
<proteinExistence type="inferred from homology"/>
<evidence type="ECO:0000313" key="6">
    <source>
        <dbReference type="Proteomes" id="UP001497457"/>
    </source>
</evidence>